<feature type="transmembrane region" description="Helical" evidence="2">
    <location>
        <begin position="276"/>
        <end position="297"/>
    </location>
</feature>
<gene>
    <name evidence="5" type="ORF">DCF15_08330</name>
</gene>
<dbReference type="Proteomes" id="UP000249794">
    <property type="component" value="Unassembled WGS sequence"/>
</dbReference>
<reference evidence="6" key="1">
    <citation type="submission" date="2018-04" db="EMBL/GenBank/DDBJ databases">
        <authorList>
            <person name="Cornet L."/>
        </authorList>
    </citation>
    <scope>NUCLEOTIDE SEQUENCE [LARGE SCALE GENOMIC DNA]</scope>
</reference>
<sequence>MKRFTFALLTGSAIVLSGLTSCAPSPTSEMAAPSAAMEPSADSEAAPAPLAAPGVLTQKTSADSGSLTANTAEAVAEGSVTQATQRPQLIKRASLALSVDAVEAGFEQVRKIVADQQGDVLNMSDTGDRQRILTFEIRVPQAKLDATLDALSAIGKIRDRTISTEDVSNQLVDLQARLINARKSEAALQEIMSRSGDIADVLAVARELSAVRQNIEQMTAQQKNLQTQVSYSTISLNLTSDAIAAVDKPTFSRQLTNSWEGATSSVGEFTTDLLQIGLWLLVYSPYLAVLLGGVVIARKVTRRLSSSPNSPD</sequence>
<keyword evidence="2" id="KW-0812">Transmembrane</keyword>
<reference evidence="5 6" key="2">
    <citation type="submission" date="2018-06" db="EMBL/GenBank/DDBJ databases">
        <title>Metagenomic assembly of (sub)arctic Cyanobacteria and their associated microbiome from non-axenic cultures.</title>
        <authorList>
            <person name="Baurain D."/>
        </authorList>
    </citation>
    <scope>NUCLEOTIDE SEQUENCE [LARGE SCALE GENOMIC DNA]</scope>
    <source>
        <strain evidence="5">ULC027bin1</strain>
    </source>
</reference>
<evidence type="ECO:0000256" key="1">
    <source>
        <dbReference type="SAM" id="MobiDB-lite"/>
    </source>
</evidence>
<keyword evidence="2" id="KW-1133">Transmembrane helix</keyword>
<accession>A0A2W4XH20</accession>
<keyword evidence="2" id="KW-0472">Membrane</keyword>
<dbReference type="EMBL" id="QBMP01000066">
    <property type="protein sequence ID" value="PZO56603.1"/>
    <property type="molecule type" value="Genomic_DNA"/>
</dbReference>
<evidence type="ECO:0000256" key="3">
    <source>
        <dbReference type="SAM" id="SignalP"/>
    </source>
</evidence>
<name>A0A2W4XH20_9CYAN</name>
<evidence type="ECO:0000313" key="5">
    <source>
        <dbReference type="EMBL" id="PZO56603.1"/>
    </source>
</evidence>
<feature type="region of interest" description="Disordered" evidence="1">
    <location>
        <begin position="25"/>
        <end position="47"/>
    </location>
</feature>
<keyword evidence="3" id="KW-0732">Signal</keyword>
<feature type="signal peptide" evidence="3">
    <location>
        <begin position="1"/>
        <end position="23"/>
    </location>
</feature>
<feature type="chain" id="PRO_5016098357" evidence="3">
    <location>
        <begin position="24"/>
        <end position="312"/>
    </location>
</feature>
<dbReference type="PROSITE" id="PS51257">
    <property type="entry name" value="PROKAR_LIPOPROTEIN"/>
    <property type="match status" value="1"/>
</dbReference>
<comment type="caution">
    <text evidence="5">The sequence shown here is derived from an EMBL/GenBank/DDBJ whole genome shotgun (WGS) entry which is preliminary data.</text>
</comment>
<evidence type="ECO:0000313" key="6">
    <source>
        <dbReference type="Proteomes" id="UP000249794"/>
    </source>
</evidence>
<dbReference type="InterPro" id="IPR025645">
    <property type="entry name" value="DUF4349"/>
</dbReference>
<dbReference type="AlphaFoldDB" id="A0A2W4XH20"/>
<protein>
    <submittedName>
        <fullName evidence="5">DUF4349 domain-containing protein</fullName>
    </submittedName>
</protein>
<feature type="domain" description="DUF4349" evidence="4">
    <location>
        <begin position="88"/>
        <end position="296"/>
    </location>
</feature>
<dbReference type="Pfam" id="PF14257">
    <property type="entry name" value="DUF4349"/>
    <property type="match status" value="1"/>
</dbReference>
<proteinExistence type="predicted"/>
<evidence type="ECO:0000259" key="4">
    <source>
        <dbReference type="Pfam" id="PF14257"/>
    </source>
</evidence>
<evidence type="ECO:0000256" key="2">
    <source>
        <dbReference type="SAM" id="Phobius"/>
    </source>
</evidence>
<organism evidence="5 6">
    <name type="scientific">Phormidesmis priestleyi</name>
    <dbReference type="NCBI Taxonomy" id="268141"/>
    <lineage>
        <taxon>Bacteria</taxon>
        <taxon>Bacillati</taxon>
        <taxon>Cyanobacteriota</taxon>
        <taxon>Cyanophyceae</taxon>
        <taxon>Leptolyngbyales</taxon>
        <taxon>Leptolyngbyaceae</taxon>
        <taxon>Phormidesmis</taxon>
    </lineage>
</organism>